<dbReference type="EMBL" id="SFCI01000629">
    <property type="protein sequence ID" value="TFY78708.1"/>
    <property type="molecule type" value="Genomic_DNA"/>
</dbReference>
<feature type="transmembrane region" description="Helical" evidence="5">
    <location>
        <begin position="361"/>
        <end position="392"/>
    </location>
</feature>
<accession>A0A4Y9ZZ64</accession>
<feature type="transmembrane region" description="Helical" evidence="5">
    <location>
        <begin position="322"/>
        <end position="340"/>
    </location>
</feature>
<dbReference type="OrthoDB" id="3609at2759"/>
<dbReference type="Pfam" id="PF08546">
    <property type="entry name" value="ApbA_C"/>
    <property type="match status" value="1"/>
</dbReference>
<evidence type="ECO:0000256" key="4">
    <source>
        <dbReference type="ARBA" id="ARBA00023136"/>
    </source>
</evidence>
<dbReference type="InterPro" id="IPR036291">
    <property type="entry name" value="NAD(P)-bd_dom_sf"/>
</dbReference>
<comment type="caution">
    <text evidence="8">The sequence shown here is derived from an EMBL/GenBank/DDBJ whole genome shotgun (WGS) entry which is preliminary data.</text>
</comment>
<sequence length="441" mass="48749">MIDVCVVGLGAIGTFYALVLEKSGQARVTAVCRSNYHILSAAGKGVTVHADSLGVFRHWKPYRVVSKAEEAADRKYQFIICTTKALPDVVTTPKLLGPLLTYTDTFVLIQNGLDIHLDLQKARPDADVISCCAWIDVMPLDGGRVVEQTGPDKLVSGLHAYLPSHHAPLRAARGRTVLSAFDELLVAGGAGSETVVEIDAARWRKVLWNVTFSTLCTIVRQPVADILCIRVLDVMVPTIRGLMAELIPHLSRHHQFWRLLAHHVAYTNSSELFVWELLLYNTGIHIERQFGSVKFASFAVLSTLVATLLEFGALLALHRCGFNYIPAGPTALAFNLLYQYSKLVPKAYHFRIFGIPLHDKIFVYILAFQLAISQPWPTVIVAAIGILTGAIYRSDLANLKAYRLPPWLVSLSARFLLPLVGSTRAPRRTNRALQILGSRRA</sequence>
<dbReference type="InterPro" id="IPR051402">
    <property type="entry name" value="KPR-Related"/>
</dbReference>
<protein>
    <recommendedName>
        <fullName evidence="10">Ketopantoate reductase N-terminal domain-containing protein</fullName>
    </recommendedName>
</protein>
<keyword evidence="3 5" id="KW-1133">Transmembrane helix</keyword>
<dbReference type="Gene3D" id="3.40.50.720">
    <property type="entry name" value="NAD(P)-binding Rossmann-like Domain"/>
    <property type="match status" value="1"/>
</dbReference>
<dbReference type="SUPFAM" id="SSF144091">
    <property type="entry name" value="Rhomboid-like"/>
    <property type="match status" value="1"/>
</dbReference>
<name>A0A4Y9ZZ64_9AGAM</name>
<dbReference type="Pfam" id="PF02558">
    <property type="entry name" value="ApbA"/>
    <property type="match status" value="1"/>
</dbReference>
<dbReference type="AlphaFoldDB" id="A0A4Y9ZZ64"/>
<feature type="domain" description="Ketopantoate reductase N-terminal" evidence="6">
    <location>
        <begin position="4"/>
        <end position="157"/>
    </location>
</feature>
<evidence type="ECO:0008006" key="10">
    <source>
        <dbReference type="Google" id="ProtNLM"/>
    </source>
</evidence>
<dbReference type="Gene3D" id="1.20.1540.10">
    <property type="entry name" value="Rhomboid-like"/>
    <property type="match status" value="1"/>
</dbReference>
<evidence type="ECO:0000259" key="7">
    <source>
        <dbReference type="Pfam" id="PF08546"/>
    </source>
</evidence>
<dbReference type="InterPro" id="IPR013332">
    <property type="entry name" value="KPR_N"/>
</dbReference>
<evidence type="ECO:0000256" key="1">
    <source>
        <dbReference type="ARBA" id="ARBA00004141"/>
    </source>
</evidence>
<dbReference type="SUPFAM" id="SSF51735">
    <property type="entry name" value="NAD(P)-binding Rossmann-fold domains"/>
    <property type="match status" value="1"/>
</dbReference>
<evidence type="ECO:0000313" key="9">
    <source>
        <dbReference type="Proteomes" id="UP000298061"/>
    </source>
</evidence>
<feature type="domain" description="Ketopantoate reductase C-terminal" evidence="7">
    <location>
        <begin position="198"/>
        <end position="247"/>
    </location>
</feature>
<proteinExistence type="predicted"/>
<dbReference type="STRING" id="135208.A0A4Y9ZZ64"/>
<keyword evidence="9" id="KW-1185">Reference proteome</keyword>
<evidence type="ECO:0000259" key="6">
    <source>
        <dbReference type="Pfam" id="PF02558"/>
    </source>
</evidence>
<evidence type="ECO:0000256" key="2">
    <source>
        <dbReference type="ARBA" id="ARBA00022692"/>
    </source>
</evidence>
<evidence type="ECO:0000256" key="3">
    <source>
        <dbReference type="ARBA" id="ARBA00022989"/>
    </source>
</evidence>
<reference evidence="8 9" key="1">
    <citation type="submission" date="2019-02" db="EMBL/GenBank/DDBJ databases">
        <title>Genome sequencing of the rare red list fungi Hericium alpestre (H. flagellum).</title>
        <authorList>
            <person name="Buettner E."/>
            <person name="Kellner H."/>
        </authorList>
    </citation>
    <scope>NUCLEOTIDE SEQUENCE [LARGE SCALE GENOMIC DNA]</scope>
    <source>
        <strain evidence="8 9">DSM 108284</strain>
    </source>
</reference>
<dbReference type="InterPro" id="IPR035952">
    <property type="entry name" value="Rhomboid-like_sf"/>
</dbReference>
<feature type="transmembrane region" description="Helical" evidence="5">
    <location>
        <begin position="295"/>
        <end position="316"/>
    </location>
</feature>
<gene>
    <name evidence="8" type="ORF">EWM64_g5305</name>
</gene>
<dbReference type="Proteomes" id="UP000298061">
    <property type="component" value="Unassembled WGS sequence"/>
</dbReference>
<dbReference type="GO" id="GO:0016020">
    <property type="term" value="C:membrane"/>
    <property type="evidence" value="ECO:0007669"/>
    <property type="project" value="UniProtKB-SubCell"/>
</dbReference>
<dbReference type="PANTHER" id="PTHR21708">
    <property type="entry name" value="PROBABLE 2-DEHYDROPANTOATE 2-REDUCTASE"/>
    <property type="match status" value="1"/>
</dbReference>
<comment type="subcellular location">
    <subcellularLocation>
        <location evidence="1">Membrane</location>
        <topology evidence="1">Multi-pass membrane protein</topology>
    </subcellularLocation>
</comment>
<evidence type="ECO:0000313" key="8">
    <source>
        <dbReference type="EMBL" id="TFY78708.1"/>
    </source>
</evidence>
<dbReference type="InterPro" id="IPR013752">
    <property type="entry name" value="KPA_reductase"/>
</dbReference>
<evidence type="ECO:0000256" key="5">
    <source>
        <dbReference type="SAM" id="Phobius"/>
    </source>
</evidence>
<dbReference type="GO" id="GO:0005737">
    <property type="term" value="C:cytoplasm"/>
    <property type="evidence" value="ECO:0007669"/>
    <property type="project" value="TreeGrafter"/>
</dbReference>
<keyword evidence="2 5" id="KW-0812">Transmembrane</keyword>
<organism evidence="8 9">
    <name type="scientific">Hericium alpestre</name>
    <dbReference type="NCBI Taxonomy" id="135208"/>
    <lineage>
        <taxon>Eukaryota</taxon>
        <taxon>Fungi</taxon>
        <taxon>Dikarya</taxon>
        <taxon>Basidiomycota</taxon>
        <taxon>Agaricomycotina</taxon>
        <taxon>Agaricomycetes</taxon>
        <taxon>Russulales</taxon>
        <taxon>Hericiaceae</taxon>
        <taxon>Hericium</taxon>
    </lineage>
</organism>
<keyword evidence="4 5" id="KW-0472">Membrane</keyword>
<dbReference type="PANTHER" id="PTHR21708:SF43">
    <property type="entry name" value="KETOPANTOATE REDUCTASE C-TERMINAL DOMAIN-CONTAINING PROTEIN"/>
    <property type="match status" value="1"/>
</dbReference>